<protein>
    <submittedName>
        <fullName evidence="1">HAD family phosphatase</fullName>
    </submittedName>
</protein>
<gene>
    <name evidence="1" type="ORF">IDH41_30065</name>
</gene>
<dbReference type="GO" id="GO:0000287">
    <property type="term" value="F:magnesium ion binding"/>
    <property type="evidence" value="ECO:0007669"/>
    <property type="project" value="TreeGrafter"/>
</dbReference>
<reference evidence="1" key="1">
    <citation type="submission" date="2020-09" db="EMBL/GenBank/DDBJ databases">
        <title>A novel bacterium of genus Paenibacillus, isolated from South China Sea.</title>
        <authorList>
            <person name="Huang H."/>
            <person name="Mo K."/>
            <person name="Hu Y."/>
        </authorList>
    </citation>
    <scope>NUCLEOTIDE SEQUENCE</scope>
    <source>
        <strain evidence="1">IB182493</strain>
    </source>
</reference>
<dbReference type="PANTHER" id="PTHR10000:SF8">
    <property type="entry name" value="HAD SUPERFAMILY HYDROLASE-LIKE, TYPE 3"/>
    <property type="match status" value="1"/>
</dbReference>
<dbReference type="InterPro" id="IPR006379">
    <property type="entry name" value="HAD-SF_hydro_IIB"/>
</dbReference>
<dbReference type="RefSeq" id="WP_190867853.1">
    <property type="nucleotide sequence ID" value="NZ_JACXIY010000060.1"/>
</dbReference>
<dbReference type="Proteomes" id="UP000632125">
    <property type="component" value="Unassembled WGS sequence"/>
</dbReference>
<dbReference type="InterPro" id="IPR000150">
    <property type="entry name" value="Cof"/>
</dbReference>
<dbReference type="SFLD" id="SFLDS00003">
    <property type="entry name" value="Haloacid_Dehalogenase"/>
    <property type="match status" value="1"/>
</dbReference>
<dbReference type="SFLD" id="SFLDG01140">
    <property type="entry name" value="C2.B:_Phosphomannomutase_and_P"/>
    <property type="match status" value="1"/>
</dbReference>
<dbReference type="Pfam" id="PF08282">
    <property type="entry name" value="Hydrolase_3"/>
    <property type="match status" value="1"/>
</dbReference>
<dbReference type="GO" id="GO:0005829">
    <property type="term" value="C:cytosol"/>
    <property type="evidence" value="ECO:0007669"/>
    <property type="project" value="TreeGrafter"/>
</dbReference>
<comment type="caution">
    <text evidence="1">The sequence shown here is derived from an EMBL/GenBank/DDBJ whole genome shotgun (WGS) entry which is preliminary data.</text>
</comment>
<evidence type="ECO:0000313" key="2">
    <source>
        <dbReference type="Proteomes" id="UP000632125"/>
    </source>
</evidence>
<dbReference type="NCBIfam" id="TIGR01484">
    <property type="entry name" value="HAD-SF-IIB"/>
    <property type="match status" value="1"/>
</dbReference>
<proteinExistence type="predicted"/>
<dbReference type="EMBL" id="JACXIY010000060">
    <property type="protein sequence ID" value="MBD2872814.1"/>
    <property type="molecule type" value="Genomic_DNA"/>
</dbReference>
<accession>A0A927CS99</accession>
<dbReference type="CDD" id="cd07516">
    <property type="entry name" value="HAD_Pase"/>
    <property type="match status" value="1"/>
</dbReference>
<name>A0A927CS99_9BACL</name>
<dbReference type="InterPro" id="IPR036412">
    <property type="entry name" value="HAD-like_sf"/>
</dbReference>
<organism evidence="1 2">
    <name type="scientific">Paenibacillus arenilitoris</name>
    <dbReference type="NCBI Taxonomy" id="2772299"/>
    <lineage>
        <taxon>Bacteria</taxon>
        <taxon>Bacillati</taxon>
        <taxon>Bacillota</taxon>
        <taxon>Bacilli</taxon>
        <taxon>Bacillales</taxon>
        <taxon>Paenibacillaceae</taxon>
        <taxon>Paenibacillus</taxon>
    </lineage>
</organism>
<dbReference type="AlphaFoldDB" id="A0A927CS99"/>
<dbReference type="Gene3D" id="3.30.1240.10">
    <property type="match status" value="1"/>
</dbReference>
<dbReference type="PANTHER" id="PTHR10000">
    <property type="entry name" value="PHOSPHOSERINE PHOSPHATASE"/>
    <property type="match status" value="1"/>
</dbReference>
<dbReference type="NCBIfam" id="TIGR00099">
    <property type="entry name" value="Cof-subfamily"/>
    <property type="match status" value="1"/>
</dbReference>
<dbReference type="Gene3D" id="3.40.50.1000">
    <property type="entry name" value="HAD superfamily/HAD-like"/>
    <property type="match status" value="1"/>
</dbReference>
<dbReference type="SUPFAM" id="SSF56784">
    <property type="entry name" value="HAD-like"/>
    <property type="match status" value="1"/>
</dbReference>
<sequence length="265" mass="28821">MGLNYDLVALDVDGTLLRDDHVITDAIRDTVRETASRGAQIVLCTGRGPSGAIPVLEELGLTGTIITHNGAATIDAASRSVVHQFDMVPEQLFGFLDYCRSRNVRFNLNTALEMFVESLTAEEEAMYAHFKEKPSIRNLGAGLPDSLVKLSVFGTKEEMDGVQAEWAGWPQTLKSIRSGDYFIDVHHSDANKGRALQQLAEIRGIDRSRILAIGNYFNDITMLQFAGMGIAMGNSPEGVKQAADAVSLSNNEDGVAAALREYAWA</sequence>
<dbReference type="GO" id="GO:0016791">
    <property type="term" value="F:phosphatase activity"/>
    <property type="evidence" value="ECO:0007669"/>
    <property type="project" value="TreeGrafter"/>
</dbReference>
<dbReference type="InterPro" id="IPR023214">
    <property type="entry name" value="HAD_sf"/>
</dbReference>
<evidence type="ECO:0000313" key="1">
    <source>
        <dbReference type="EMBL" id="MBD2872814.1"/>
    </source>
</evidence>
<keyword evidence="2" id="KW-1185">Reference proteome</keyword>